<dbReference type="PANTHER" id="PTHR42942:SF1">
    <property type="entry name" value="ALKYLTRANSFERASE-LIKE PROTEIN 1"/>
    <property type="match status" value="1"/>
</dbReference>
<dbReference type="InterPro" id="IPR052520">
    <property type="entry name" value="ATL_DNA_repair"/>
</dbReference>
<dbReference type="OrthoDB" id="9132167at2"/>
<dbReference type="InterPro" id="IPR036217">
    <property type="entry name" value="MethylDNA_cys_MeTrfase_DNAb"/>
</dbReference>
<dbReference type="RefSeq" id="WP_094997154.1">
    <property type="nucleotide sequence ID" value="NZ_BMJL01000003.1"/>
</dbReference>
<keyword evidence="1" id="KW-0227">DNA damage</keyword>
<sequence length="110" mass="12526">MEDNRNFFEKVYEVARQIPYGRVTSYGAIAKYLGAARSARMVGWAMNGAGKMEDVPAHRVVNKAGLLTGKHHFEGTNLMQQLLESEGVKVVDNQIQHLEKYFWDPWKELG</sequence>
<keyword evidence="2" id="KW-0489">Methyltransferase</keyword>
<evidence type="ECO:0000313" key="2">
    <source>
        <dbReference type="EMBL" id="ASV30536.1"/>
    </source>
</evidence>
<dbReference type="AlphaFoldDB" id="A0A223V5F9"/>
<keyword evidence="2" id="KW-0808">Transferase</keyword>
<accession>A0A223V5F9</accession>
<dbReference type="GO" id="GO:0008168">
    <property type="term" value="F:methyltransferase activity"/>
    <property type="evidence" value="ECO:0007669"/>
    <property type="project" value="UniProtKB-KW"/>
</dbReference>
<dbReference type="KEGG" id="marb:CJ263_10115"/>
<dbReference type="PANTHER" id="PTHR42942">
    <property type="entry name" value="6-O-METHYLGUANINE DNA METHYLTRANSFERASE"/>
    <property type="match status" value="1"/>
</dbReference>
<dbReference type="SUPFAM" id="SSF46767">
    <property type="entry name" value="Methylated DNA-protein cysteine methyltransferase, C-terminal domain"/>
    <property type="match status" value="1"/>
</dbReference>
<dbReference type="EMBL" id="CP022957">
    <property type="protein sequence ID" value="ASV30536.1"/>
    <property type="molecule type" value="Genomic_DNA"/>
</dbReference>
<dbReference type="GO" id="GO:0032259">
    <property type="term" value="P:methylation"/>
    <property type="evidence" value="ECO:0007669"/>
    <property type="project" value="UniProtKB-KW"/>
</dbReference>
<keyword evidence="3" id="KW-1185">Reference proteome</keyword>
<gene>
    <name evidence="2" type="ORF">CJ263_10115</name>
</gene>
<proteinExistence type="predicted"/>
<dbReference type="CDD" id="cd06445">
    <property type="entry name" value="ATase"/>
    <property type="match status" value="1"/>
</dbReference>
<dbReference type="InterPro" id="IPR036388">
    <property type="entry name" value="WH-like_DNA-bd_sf"/>
</dbReference>
<reference evidence="2 3" key="1">
    <citation type="submission" date="2017-08" db="EMBL/GenBank/DDBJ databases">
        <title>The complete genome sequence of Maribacter sp. B1, isolated from deep-sea sediment.</title>
        <authorList>
            <person name="Wu Y.-H."/>
            <person name="Cheng H."/>
            <person name="Xu X.-W."/>
        </authorList>
    </citation>
    <scope>NUCLEOTIDE SEQUENCE [LARGE SCALE GENOMIC DNA]</scope>
    <source>
        <strain evidence="2 3">B1</strain>
    </source>
</reference>
<organism evidence="2 3">
    <name type="scientific">Maribacter cobaltidurans</name>
    <dbReference type="NCBI Taxonomy" id="1178778"/>
    <lineage>
        <taxon>Bacteria</taxon>
        <taxon>Pseudomonadati</taxon>
        <taxon>Bacteroidota</taxon>
        <taxon>Flavobacteriia</taxon>
        <taxon>Flavobacteriales</taxon>
        <taxon>Flavobacteriaceae</taxon>
        <taxon>Maribacter</taxon>
    </lineage>
</organism>
<evidence type="ECO:0000313" key="3">
    <source>
        <dbReference type="Proteomes" id="UP000215244"/>
    </source>
</evidence>
<dbReference type="Proteomes" id="UP000215244">
    <property type="component" value="Chromosome"/>
</dbReference>
<dbReference type="NCBIfam" id="TIGR00589">
    <property type="entry name" value="ogt"/>
    <property type="match status" value="1"/>
</dbReference>
<evidence type="ECO:0000256" key="1">
    <source>
        <dbReference type="ARBA" id="ARBA00022763"/>
    </source>
</evidence>
<name>A0A223V5F9_9FLAO</name>
<dbReference type="Gene3D" id="1.10.10.10">
    <property type="entry name" value="Winged helix-like DNA-binding domain superfamily/Winged helix DNA-binding domain"/>
    <property type="match status" value="1"/>
</dbReference>
<dbReference type="InterPro" id="IPR014048">
    <property type="entry name" value="MethylDNA_cys_MeTrfase_DNA-bd"/>
</dbReference>
<protein>
    <submittedName>
        <fullName evidence="2">Cysteine methyltransferase</fullName>
    </submittedName>
</protein>
<dbReference type="Pfam" id="PF01035">
    <property type="entry name" value="DNA_binding_1"/>
    <property type="match status" value="1"/>
</dbReference>
<dbReference type="GO" id="GO:0006281">
    <property type="term" value="P:DNA repair"/>
    <property type="evidence" value="ECO:0007669"/>
    <property type="project" value="InterPro"/>
</dbReference>